<dbReference type="GO" id="GO:0005524">
    <property type="term" value="F:ATP binding"/>
    <property type="evidence" value="ECO:0007669"/>
    <property type="project" value="UniProtKB-KW"/>
</dbReference>
<dbReference type="GO" id="GO:0043235">
    <property type="term" value="C:receptor complex"/>
    <property type="evidence" value="ECO:0007669"/>
    <property type="project" value="TreeGrafter"/>
</dbReference>
<dbReference type="SMART" id="SM00219">
    <property type="entry name" value="TyrKc"/>
    <property type="match status" value="1"/>
</dbReference>
<dbReference type="InterPro" id="IPR011009">
    <property type="entry name" value="Kinase-like_dom_sf"/>
</dbReference>
<dbReference type="InterPro" id="IPR050122">
    <property type="entry name" value="RTK"/>
</dbReference>
<proteinExistence type="predicted"/>
<keyword evidence="3" id="KW-0460">Magnesium</keyword>
<dbReference type="GO" id="GO:0007169">
    <property type="term" value="P:cell surface receptor protein tyrosine kinase signaling pathway"/>
    <property type="evidence" value="ECO:0007669"/>
    <property type="project" value="TreeGrafter"/>
</dbReference>
<dbReference type="CDD" id="cd00192">
    <property type="entry name" value="PTKc"/>
    <property type="match status" value="1"/>
</dbReference>
<dbReference type="GO" id="GO:0004714">
    <property type="term" value="F:transmembrane receptor protein tyrosine kinase activity"/>
    <property type="evidence" value="ECO:0007669"/>
    <property type="project" value="TreeGrafter"/>
</dbReference>
<evidence type="ECO:0000256" key="2">
    <source>
        <dbReference type="PIRSR" id="PIRSR000615-2"/>
    </source>
</evidence>
<feature type="binding site" evidence="3">
    <location>
        <position position="123"/>
    </location>
    <ligand>
        <name>Mg(2+)</name>
        <dbReference type="ChEBI" id="CHEBI:18420"/>
    </ligand>
</feature>
<feature type="domain" description="Protein kinase" evidence="5">
    <location>
        <begin position="1"/>
        <end position="270"/>
    </location>
</feature>
<protein>
    <submittedName>
        <fullName evidence="6">Protein kinase domain-containing protein</fullName>
    </submittedName>
</protein>
<dbReference type="Gene3D" id="1.10.510.10">
    <property type="entry name" value="Transferase(Phosphotransferase) domain 1"/>
    <property type="match status" value="1"/>
</dbReference>
<feature type="binding site" evidence="2">
    <location>
        <begin position="28"/>
        <end position="34"/>
    </location>
    <ligand>
        <name>ATP</name>
        <dbReference type="ChEBI" id="CHEBI:30616"/>
    </ligand>
</feature>
<accession>A0A183J977</accession>
<dbReference type="InterPro" id="IPR020635">
    <property type="entry name" value="Tyr_kinase_cat_dom"/>
</dbReference>
<keyword evidence="2" id="KW-0067">ATP-binding</keyword>
<dbReference type="PROSITE" id="PS00109">
    <property type="entry name" value="PROTEIN_KINASE_TYR"/>
    <property type="match status" value="1"/>
</dbReference>
<sequence length="329" mass="37404">MKNLGQHERLVNILGCITVDEPLCLIVEFCPDGDLLHYLRDRRKYMIEVQSRVSSIKPQLNVRCTAQILEEHGLNLQDVDNPDFDLEMILCLKDLMSFSWQVSVGMEYLSQKGFIHRDVAARNIMVDHKKIKASNLCNFALIGDFGLCRYVYSDPVYMGKGGRLPVKWMALEAIKSYEFTSKSDVWSFGVLLFEIITLGGSPYPGIQPSDMEKLLESGKRMEKPENCPDDLYIIMLDCWAAHPDRRPSFSELREQLRCMLEKITEDYSYLGLDPNRDYYNVVGQDEEPTTAAKSTTENEAPSESEVTKQGTFIGEEHPSGADSLTFVQG</sequence>
<dbReference type="GO" id="GO:0005886">
    <property type="term" value="C:plasma membrane"/>
    <property type="evidence" value="ECO:0007669"/>
    <property type="project" value="TreeGrafter"/>
</dbReference>
<dbReference type="InterPro" id="IPR000719">
    <property type="entry name" value="Prot_kinase_dom"/>
</dbReference>
<evidence type="ECO:0000256" key="4">
    <source>
        <dbReference type="SAM" id="MobiDB-lite"/>
    </source>
</evidence>
<dbReference type="Gene3D" id="3.30.200.20">
    <property type="entry name" value="Phosphorylase Kinase, domain 1"/>
    <property type="match status" value="1"/>
</dbReference>
<feature type="binding site" evidence="3">
    <location>
        <position position="144"/>
    </location>
    <ligand>
        <name>Mg(2+)</name>
        <dbReference type="ChEBI" id="CHEBI:18420"/>
    </ligand>
</feature>
<organism evidence="6">
    <name type="scientific">Soboliphyme baturini</name>
    <dbReference type="NCBI Taxonomy" id="241478"/>
    <lineage>
        <taxon>Eukaryota</taxon>
        <taxon>Metazoa</taxon>
        <taxon>Ecdysozoa</taxon>
        <taxon>Nematoda</taxon>
        <taxon>Enoplea</taxon>
        <taxon>Dorylaimia</taxon>
        <taxon>Dioctophymatida</taxon>
        <taxon>Dioctophymatoidea</taxon>
        <taxon>Soboliphymatidae</taxon>
        <taxon>Soboliphyme</taxon>
    </lineage>
</organism>
<dbReference type="PIRSF" id="PIRSF000615">
    <property type="entry name" value="TyrPK_CSF1-R"/>
    <property type="match status" value="1"/>
</dbReference>
<feature type="binding site" evidence="2">
    <location>
        <position position="122"/>
    </location>
    <ligand>
        <name>ATP</name>
        <dbReference type="ChEBI" id="CHEBI:30616"/>
    </ligand>
</feature>
<name>A0A183J977_9BILA</name>
<dbReference type="FunFam" id="1.10.510.10:FF:000994">
    <property type="entry name" value="Hypoxia Inhibited Receptor tyrosine kinase"/>
    <property type="match status" value="1"/>
</dbReference>
<dbReference type="WBParaSite" id="SBAD_0001283301-mRNA-1">
    <property type="protein sequence ID" value="SBAD_0001283301-mRNA-1"/>
    <property type="gene ID" value="SBAD_0001283301"/>
</dbReference>
<keyword evidence="3" id="KW-0479">Metal-binding</keyword>
<evidence type="ECO:0000259" key="5">
    <source>
        <dbReference type="PROSITE" id="PS50011"/>
    </source>
</evidence>
<dbReference type="Pfam" id="PF07714">
    <property type="entry name" value="PK_Tyr_Ser-Thr"/>
    <property type="match status" value="1"/>
</dbReference>
<reference evidence="6" key="1">
    <citation type="submission" date="2016-06" db="UniProtKB">
        <authorList>
            <consortium name="WormBaseParasite"/>
        </authorList>
    </citation>
    <scope>IDENTIFICATION</scope>
</reference>
<dbReference type="GO" id="GO:0046872">
    <property type="term" value="F:metal ion binding"/>
    <property type="evidence" value="ECO:0007669"/>
    <property type="project" value="UniProtKB-KW"/>
</dbReference>
<dbReference type="PANTHER" id="PTHR24416">
    <property type="entry name" value="TYROSINE-PROTEIN KINASE RECEPTOR"/>
    <property type="match status" value="1"/>
</dbReference>
<feature type="region of interest" description="Disordered" evidence="4">
    <location>
        <begin position="287"/>
        <end position="329"/>
    </location>
</feature>
<dbReference type="AlphaFoldDB" id="A0A183J977"/>
<dbReference type="PANTHER" id="PTHR24416:SF583">
    <property type="entry name" value="RECEPTOR PROTEIN-TYROSINE KINASE"/>
    <property type="match status" value="1"/>
</dbReference>
<evidence type="ECO:0000256" key="3">
    <source>
        <dbReference type="PIRSR" id="PIRSR000615-3"/>
    </source>
</evidence>
<evidence type="ECO:0000313" key="6">
    <source>
        <dbReference type="WBParaSite" id="SBAD_0001283301-mRNA-1"/>
    </source>
</evidence>
<dbReference type="SUPFAM" id="SSF56112">
    <property type="entry name" value="Protein kinase-like (PK-like)"/>
    <property type="match status" value="1"/>
</dbReference>
<dbReference type="InterPro" id="IPR001245">
    <property type="entry name" value="Ser-Thr/Tyr_kinase_cat_dom"/>
</dbReference>
<dbReference type="InterPro" id="IPR008266">
    <property type="entry name" value="Tyr_kinase_AS"/>
</dbReference>
<dbReference type="PROSITE" id="PS50011">
    <property type="entry name" value="PROTEIN_KINASE_DOM"/>
    <property type="match status" value="1"/>
</dbReference>
<feature type="active site" description="Proton acceptor" evidence="1">
    <location>
        <position position="118"/>
    </location>
</feature>
<keyword evidence="2" id="KW-0547">Nucleotide-binding</keyword>
<evidence type="ECO:0000256" key="1">
    <source>
        <dbReference type="PIRSR" id="PIRSR000615-1"/>
    </source>
</evidence>
<feature type="compositionally biased region" description="Polar residues" evidence="4">
    <location>
        <begin position="291"/>
        <end position="301"/>
    </location>
</feature>